<comment type="caution">
    <text evidence="1">The sequence shown here is derived from an EMBL/GenBank/DDBJ whole genome shotgun (WGS) entry which is preliminary data.</text>
</comment>
<proteinExistence type="predicted"/>
<organism evidence="1 2">
    <name type="scientific">Candidatus Competibacter denitrificans Run_A_D11</name>
    <dbReference type="NCBI Taxonomy" id="1400863"/>
    <lineage>
        <taxon>Bacteria</taxon>
        <taxon>Pseudomonadati</taxon>
        <taxon>Pseudomonadota</taxon>
        <taxon>Gammaproteobacteria</taxon>
        <taxon>Candidatus Competibacteraceae</taxon>
        <taxon>Candidatus Competibacter</taxon>
    </lineage>
</organism>
<reference evidence="1" key="2">
    <citation type="submission" date="2014-03" db="EMBL/GenBank/DDBJ databases">
        <title>Candidatus Competibacter-lineage genomes retrieved from metagenomes reveal functional metabolic diversity.</title>
        <authorList>
            <person name="McIlroy S.J."/>
            <person name="Albertsen M."/>
            <person name="Andresen E.K."/>
            <person name="Saunders A.M."/>
            <person name="Kristiansen R."/>
            <person name="Stokholm-Bjerregaard M."/>
            <person name="Nielsen K.L."/>
            <person name="Nielsen P.H."/>
        </authorList>
    </citation>
    <scope>NUCLEOTIDE SEQUENCE</scope>
    <source>
        <strain evidence="1">Run_A_D11</strain>
    </source>
</reference>
<evidence type="ECO:0000313" key="2">
    <source>
        <dbReference type="Proteomes" id="UP000035760"/>
    </source>
</evidence>
<accession>W6MD81</accession>
<evidence type="ECO:0000313" key="1">
    <source>
        <dbReference type="EMBL" id="CDI04705.1"/>
    </source>
</evidence>
<sequence length="64" mass="6953">MRAIIAGFLLTLTDSIRPSLLTLFATMRAIMKPCLQSSGGLLTLIATEDGIANRLRWMAFVLTG</sequence>
<dbReference type="AlphaFoldDB" id="W6MD81"/>
<gene>
    <name evidence="1" type="ORF">BN873_p40010</name>
</gene>
<reference evidence="1" key="1">
    <citation type="submission" date="2013-07" db="EMBL/GenBank/DDBJ databases">
        <authorList>
            <person name="McIlroy S."/>
        </authorList>
    </citation>
    <scope>NUCLEOTIDE SEQUENCE [LARGE SCALE GENOMIC DNA]</scope>
    <source>
        <strain evidence="1">Run_A_D11</strain>
    </source>
</reference>
<dbReference type="Proteomes" id="UP000035760">
    <property type="component" value="Unassembled WGS sequence"/>
</dbReference>
<dbReference type="EMBL" id="CBTJ020000116">
    <property type="protein sequence ID" value="CDI04705.1"/>
    <property type="molecule type" value="Genomic_DNA"/>
</dbReference>
<name>W6MD81_9GAMM</name>
<keyword evidence="2" id="KW-1185">Reference proteome</keyword>
<protein>
    <submittedName>
        <fullName evidence="1">Uncharacterized protein</fullName>
    </submittedName>
</protein>